<dbReference type="VEuPathDB" id="AmoebaDB:EHI7A_141030"/>
<gene>
    <name evidence="1" type="ORF">CL6EHI_139090</name>
</gene>
<dbReference type="AlphaFoldDB" id="A0A5K1VB40"/>
<protein>
    <submittedName>
        <fullName evidence="1">Uncharacterized protein</fullName>
    </submittedName>
</protein>
<dbReference type="VEuPathDB" id="AmoebaDB:EHI_139090"/>
<dbReference type="EMBL" id="BDEQ01000001">
    <property type="protein sequence ID" value="GAT96304.1"/>
    <property type="molecule type" value="Genomic_DNA"/>
</dbReference>
<name>A0A5K1VB40_ENTHI</name>
<reference evidence="1 2" key="1">
    <citation type="submission" date="2016-05" db="EMBL/GenBank/DDBJ databases">
        <title>First whole genome sequencing of Entamoeba histolytica HM1:IMSS-clone-6.</title>
        <authorList>
            <person name="Mukherjee Avik.K."/>
            <person name="Izumyama S."/>
            <person name="Nakada-Tsukui K."/>
            <person name="Nozaki T."/>
        </authorList>
    </citation>
    <scope>NUCLEOTIDE SEQUENCE [LARGE SCALE GENOMIC DNA]</scope>
    <source>
        <strain evidence="1 2">HM1:IMSS clone 6</strain>
    </source>
</reference>
<dbReference type="VEuPathDB" id="AmoebaDB:KM1_235860"/>
<evidence type="ECO:0000313" key="2">
    <source>
        <dbReference type="Proteomes" id="UP000078387"/>
    </source>
</evidence>
<dbReference type="OMA" id="ESQFYYI"/>
<proteinExistence type="predicted"/>
<dbReference type="VEuPathDB" id="AmoebaDB:EHI8A_158060"/>
<organism evidence="1 2">
    <name type="scientific">Entamoeba histolytica</name>
    <dbReference type="NCBI Taxonomy" id="5759"/>
    <lineage>
        <taxon>Eukaryota</taxon>
        <taxon>Amoebozoa</taxon>
        <taxon>Evosea</taxon>
        <taxon>Archamoebae</taxon>
        <taxon>Mastigamoebida</taxon>
        <taxon>Entamoebidae</taxon>
        <taxon>Entamoeba</taxon>
    </lineage>
</organism>
<dbReference type="VEuPathDB" id="AmoebaDB:EHI5A_178050"/>
<dbReference type="Proteomes" id="UP000078387">
    <property type="component" value="Unassembled WGS sequence"/>
</dbReference>
<comment type="caution">
    <text evidence="1">The sequence shown here is derived from an EMBL/GenBank/DDBJ whole genome shotgun (WGS) entry which is preliminary data.</text>
</comment>
<evidence type="ECO:0000313" key="1">
    <source>
        <dbReference type="EMBL" id="GAT96304.1"/>
    </source>
</evidence>
<sequence>MSQLNVVHLANVVLYLNNTLTFQNFIKVNSRCKEAVKMIRTNPPKVLLYAPFLFNNIPNINTLKLDAVNAQRTFTHQELERISWIDSSEDPCQIEFLNDFIAQKIISLKIHYKDIKHLYKFINIRKLIVIELDSLNKMEFNAFKSQYKLEKIILYFKTISCKVADFILKESINVKMQFIIIYNNPIDCQLLGNSKVQFYQYKDLITLPQNSVKEELKSKREVIINTNDINQLKFESFIDGIDLTSIINLKIDCKEFLMKEISCVEMCNLKDLSICIFKKSKFNLYLSKSINNLSIDAENSLINIIGIDLYNKFQNINLKCKLKTNTQNTSDNSSIVSINATESINIICPKSLLQIQIDVSSYCKVYIDASFTSFVNNYSLDSSNITLINKYCDSSIYILDSLKGMTLYSPNHLMTMNGIENLNQNITMIGNFDTVTLFPNKILDSQFYYINNKLTNSTIKIDSQHKKIEIFQVSTFFFEQENLTCSNFFVKIIDDNFNKKDIQSILHAFSICIYKEPEDIQVIYGPTEVTLNLGLIKQKVQSLYEIPSFQKIQVKEHELVFYFHKSNNQIKHLINKQISHVEEKQIKKYGKNFKPDYKIDDNDDDFYDYDYDNSEEELLTKDMEQFIFQSQDN</sequence>
<accession>A0A5K1VB40</accession>